<feature type="compositionally biased region" description="Basic and acidic residues" evidence="1">
    <location>
        <begin position="76"/>
        <end position="97"/>
    </location>
</feature>
<name>A0AAV7EB05_ARIFI</name>
<feature type="compositionally biased region" description="Basic and acidic residues" evidence="1">
    <location>
        <begin position="145"/>
        <end position="162"/>
    </location>
</feature>
<reference evidence="2 3" key="1">
    <citation type="submission" date="2021-07" db="EMBL/GenBank/DDBJ databases">
        <title>The Aristolochia fimbriata genome: insights into angiosperm evolution, floral development and chemical biosynthesis.</title>
        <authorList>
            <person name="Jiao Y."/>
        </authorList>
    </citation>
    <scope>NUCLEOTIDE SEQUENCE [LARGE SCALE GENOMIC DNA]</scope>
    <source>
        <strain evidence="2">IBCAS-2021</strain>
        <tissue evidence="2">Leaf</tissue>
    </source>
</reference>
<dbReference type="Proteomes" id="UP000825729">
    <property type="component" value="Unassembled WGS sequence"/>
</dbReference>
<dbReference type="AlphaFoldDB" id="A0AAV7EB05"/>
<evidence type="ECO:0000313" key="2">
    <source>
        <dbReference type="EMBL" id="KAG9445903.1"/>
    </source>
</evidence>
<organism evidence="2 3">
    <name type="scientific">Aristolochia fimbriata</name>
    <name type="common">White veined hardy Dutchman's pipe vine</name>
    <dbReference type="NCBI Taxonomy" id="158543"/>
    <lineage>
        <taxon>Eukaryota</taxon>
        <taxon>Viridiplantae</taxon>
        <taxon>Streptophyta</taxon>
        <taxon>Embryophyta</taxon>
        <taxon>Tracheophyta</taxon>
        <taxon>Spermatophyta</taxon>
        <taxon>Magnoliopsida</taxon>
        <taxon>Magnoliidae</taxon>
        <taxon>Piperales</taxon>
        <taxon>Aristolochiaceae</taxon>
        <taxon>Aristolochia</taxon>
    </lineage>
</organism>
<gene>
    <name evidence="2" type="ORF">H6P81_012031</name>
</gene>
<keyword evidence="3" id="KW-1185">Reference proteome</keyword>
<evidence type="ECO:0000256" key="1">
    <source>
        <dbReference type="SAM" id="MobiDB-lite"/>
    </source>
</evidence>
<protein>
    <submittedName>
        <fullName evidence="2">Uncharacterized protein</fullName>
    </submittedName>
</protein>
<accession>A0AAV7EB05</accession>
<feature type="region of interest" description="Disordered" evidence="1">
    <location>
        <begin position="144"/>
        <end position="166"/>
    </location>
</feature>
<sequence length="205" mass="22958">MKSSTLLFNSSAGEPADALIPSHVLIVDIRRRGGPPGSDELRLADEDDHDDIAHHEEALGVQNVGTHFGESDGEESGEKGTESREQSRFREAEAHDEGREAVLEEVLEELDLPVLVHGYKLLHLDGIHGQGTQDFSGQFQVVQGRTEREEERQGRITTGEKRERRKGVHLTERRAMLRGCLYRQTKGGSARWDSSHAPAFCFYFL</sequence>
<dbReference type="EMBL" id="JAINDJ010000005">
    <property type="protein sequence ID" value="KAG9445903.1"/>
    <property type="molecule type" value="Genomic_DNA"/>
</dbReference>
<proteinExistence type="predicted"/>
<comment type="caution">
    <text evidence="2">The sequence shown here is derived from an EMBL/GenBank/DDBJ whole genome shotgun (WGS) entry which is preliminary data.</text>
</comment>
<feature type="region of interest" description="Disordered" evidence="1">
    <location>
        <begin position="57"/>
        <end position="97"/>
    </location>
</feature>
<evidence type="ECO:0000313" key="3">
    <source>
        <dbReference type="Proteomes" id="UP000825729"/>
    </source>
</evidence>